<proteinExistence type="predicted"/>
<dbReference type="EMBL" id="BK015375">
    <property type="protein sequence ID" value="DAE03842.1"/>
    <property type="molecule type" value="Genomic_DNA"/>
</dbReference>
<sequence>MFQSVPQWIATWNHSLEQTPGVIKFIISQIVIFINTKIKP</sequence>
<accession>A0A8S5PA34</accession>
<evidence type="ECO:0000313" key="1">
    <source>
        <dbReference type="EMBL" id="DAE03842.1"/>
    </source>
</evidence>
<name>A0A8S5PA34_9CAUD</name>
<organism evidence="1">
    <name type="scientific">Siphoviridae sp. ctpji4</name>
    <dbReference type="NCBI Taxonomy" id="2825676"/>
    <lineage>
        <taxon>Viruses</taxon>
        <taxon>Duplodnaviria</taxon>
        <taxon>Heunggongvirae</taxon>
        <taxon>Uroviricota</taxon>
        <taxon>Caudoviricetes</taxon>
    </lineage>
</organism>
<protein>
    <submittedName>
        <fullName evidence="1">Uncharacterized protein</fullName>
    </submittedName>
</protein>
<reference evidence="1" key="1">
    <citation type="journal article" date="2021" name="Proc. Natl. Acad. Sci. U.S.A.">
        <title>A Catalog of Tens of Thousands of Viruses from Human Metagenomes Reveals Hidden Associations with Chronic Diseases.</title>
        <authorList>
            <person name="Tisza M.J."/>
            <person name="Buck C.B."/>
        </authorList>
    </citation>
    <scope>NUCLEOTIDE SEQUENCE</scope>
    <source>
        <strain evidence="1">Ctpji4</strain>
    </source>
</reference>